<evidence type="ECO:0000313" key="14">
    <source>
        <dbReference type="Proteomes" id="UP000295192"/>
    </source>
</evidence>
<dbReference type="KEGG" id="dnv:108658999"/>
<evidence type="ECO:0000256" key="4">
    <source>
        <dbReference type="ARBA" id="ARBA00022670"/>
    </source>
</evidence>
<feature type="domain" description="Peptidase S1" evidence="12">
    <location>
        <begin position="40"/>
        <end position="263"/>
    </location>
</feature>
<feature type="signal peptide" evidence="11">
    <location>
        <begin position="1"/>
        <end position="25"/>
    </location>
</feature>
<keyword evidence="4 10" id="KW-0645">Protease</keyword>
<keyword evidence="3" id="KW-0964">Secreted</keyword>
<evidence type="ECO:0000256" key="1">
    <source>
        <dbReference type="ARBA" id="ARBA00004613"/>
    </source>
</evidence>
<dbReference type="SUPFAM" id="SSF50494">
    <property type="entry name" value="Trypsin-like serine proteases"/>
    <property type="match status" value="1"/>
</dbReference>
<dbReference type="GO" id="GO:0004252">
    <property type="term" value="F:serine-type endopeptidase activity"/>
    <property type="evidence" value="ECO:0007669"/>
    <property type="project" value="InterPro"/>
</dbReference>
<accession>A0A484BH99</accession>
<dbReference type="InterPro" id="IPR050430">
    <property type="entry name" value="Peptidase_S1"/>
</dbReference>
<dbReference type="EMBL" id="LSRL02000035">
    <property type="protein sequence ID" value="TDG48149.1"/>
    <property type="molecule type" value="Genomic_DNA"/>
</dbReference>
<evidence type="ECO:0000256" key="10">
    <source>
        <dbReference type="RuleBase" id="RU363034"/>
    </source>
</evidence>
<dbReference type="GO" id="GO:0005576">
    <property type="term" value="C:extracellular region"/>
    <property type="evidence" value="ECO:0007669"/>
    <property type="project" value="UniProtKB-SubCell"/>
</dbReference>
<keyword evidence="7 10" id="KW-0720">Serine protease</keyword>
<dbReference type="InterPro" id="IPR001314">
    <property type="entry name" value="Peptidase_S1A"/>
</dbReference>
<dbReference type="GO" id="GO:0016485">
    <property type="term" value="P:protein processing"/>
    <property type="evidence" value="ECO:0007669"/>
    <property type="project" value="UniProtKB-ARBA"/>
</dbReference>
<evidence type="ECO:0000256" key="3">
    <source>
        <dbReference type="ARBA" id="ARBA00022525"/>
    </source>
</evidence>
<keyword evidence="8" id="KW-0865">Zymogen</keyword>
<keyword evidence="5 11" id="KW-0732">Signal</keyword>
<dbReference type="PROSITE" id="PS50240">
    <property type="entry name" value="TRYPSIN_DOM"/>
    <property type="match status" value="1"/>
</dbReference>
<dbReference type="InterPro" id="IPR001254">
    <property type="entry name" value="Trypsin_dom"/>
</dbReference>
<dbReference type="CDD" id="cd00190">
    <property type="entry name" value="Tryp_SPc"/>
    <property type="match status" value="1"/>
</dbReference>
<feature type="chain" id="PRO_5019768343" description="Peptidase S1 domain-containing protein" evidence="11">
    <location>
        <begin position="26"/>
        <end position="270"/>
    </location>
</feature>
<dbReference type="AlphaFoldDB" id="A0A484BH99"/>
<dbReference type="Gene3D" id="2.40.10.10">
    <property type="entry name" value="Trypsin-like serine proteases"/>
    <property type="match status" value="2"/>
</dbReference>
<proteinExistence type="inferred from homology"/>
<dbReference type="SMART" id="SM00020">
    <property type="entry name" value="Tryp_SPc"/>
    <property type="match status" value="1"/>
</dbReference>
<dbReference type="FunFam" id="2.40.10.10:FF:000047">
    <property type="entry name" value="Trypsin eta"/>
    <property type="match status" value="1"/>
</dbReference>
<dbReference type="PROSITE" id="PS00134">
    <property type="entry name" value="TRYPSIN_HIS"/>
    <property type="match status" value="1"/>
</dbReference>
<dbReference type="InterPro" id="IPR018114">
    <property type="entry name" value="TRYPSIN_HIS"/>
</dbReference>
<keyword evidence="9" id="KW-1015">Disulfide bond</keyword>
<evidence type="ECO:0000256" key="7">
    <source>
        <dbReference type="ARBA" id="ARBA00022825"/>
    </source>
</evidence>
<comment type="caution">
    <text evidence="13">The sequence shown here is derived from an EMBL/GenBank/DDBJ whole genome shotgun (WGS) entry which is preliminary data.</text>
</comment>
<evidence type="ECO:0000256" key="2">
    <source>
        <dbReference type="ARBA" id="ARBA00007664"/>
    </source>
</evidence>
<dbReference type="PANTHER" id="PTHR24276">
    <property type="entry name" value="POLYSERASE-RELATED"/>
    <property type="match status" value="1"/>
</dbReference>
<evidence type="ECO:0000259" key="12">
    <source>
        <dbReference type="PROSITE" id="PS50240"/>
    </source>
</evidence>
<comment type="subcellular location">
    <subcellularLocation>
        <location evidence="1">Secreted</location>
    </subcellularLocation>
</comment>
<name>A0A484BH99_DRONA</name>
<keyword evidence="14" id="KW-1185">Reference proteome</keyword>
<dbReference type="InterPro" id="IPR043504">
    <property type="entry name" value="Peptidase_S1_PA_chymotrypsin"/>
</dbReference>
<evidence type="ECO:0000256" key="11">
    <source>
        <dbReference type="SAM" id="SignalP"/>
    </source>
</evidence>
<evidence type="ECO:0000313" key="13">
    <source>
        <dbReference type="EMBL" id="TDG48149.1"/>
    </source>
</evidence>
<dbReference type="PROSITE" id="PS00135">
    <property type="entry name" value="TRYPSIN_SER"/>
    <property type="match status" value="1"/>
</dbReference>
<dbReference type="PRINTS" id="PR00722">
    <property type="entry name" value="CHYMOTRYPSIN"/>
</dbReference>
<keyword evidence="6 10" id="KW-0378">Hydrolase</keyword>
<protein>
    <recommendedName>
        <fullName evidence="12">Peptidase S1 domain-containing protein</fullName>
    </recommendedName>
</protein>
<evidence type="ECO:0000256" key="8">
    <source>
        <dbReference type="ARBA" id="ARBA00023145"/>
    </source>
</evidence>
<dbReference type="InterPro" id="IPR009003">
    <property type="entry name" value="Peptidase_S1_PA"/>
</dbReference>
<dbReference type="OMA" id="IAHEECR"/>
<evidence type="ECO:0000256" key="9">
    <source>
        <dbReference type="ARBA" id="ARBA00023157"/>
    </source>
</evidence>
<dbReference type="STRING" id="7232.A0A484BH99"/>
<gene>
    <name evidence="13" type="ORF">AWZ03_005324</name>
</gene>
<dbReference type="Pfam" id="PF00089">
    <property type="entry name" value="Trypsin"/>
    <property type="match status" value="1"/>
</dbReference>
<dbReference type="InterPro" id="IPR033116">
    <property type="entry name" value="TRYPSIN_SER"/>
</dbReference>
<dbReference type="OrthoDB" id="8440449at2759"/>
<sequence length="270" mass="29757">MAALNASWLCLCLLVLGSSIDVSWAKRIHHKYPQAYGNRIVGGQEAEEGAAPYQVSIQTSWKTNICGGVIIDERWILTAGHCALDFPIDELRIVVGTNDRLVPGQMHYVDEALVHCLYDIPAVYANDIGLLHLNTSIVFNERTQRAELSTEYPPVGATVTLTGWGSPQLNFPAVERLQTINLTVIDQRVCRSMWQDTDSVDIGHVCTLTKEGEGACNGDSGGPLMWEGKLVGVVNWGAPCAVGKPDMHASTVYYADWIRRTMSRCKQRVN</sequence>
<evidence type="ECO:0000256" key="5">
    <source>
        <dbReference type="ARBA" id="ARBA00022729"/>
    </source>
</evidence>
<dbReference type="Proteomes" id="UP000295192">
    <property type="component" value="Unassembled WGS sequence"/>
</dbReference>
<evidence type="ECO:0000256" key="6">
    <source>
        <dbReference type="ARBA" id="ARBA00022801"/>
    </source>
</evidence>
<comment type="similarity">
    <text evidence="2">Belongs to the peptidase S1 family.</text>
</comment>
<reference evidence="13 14" key="1">
    <citation type="journal article" date="2019" name="J. Hered.">
        <title>An Improved Genome Assembly for Drosophila navojoa, the Basal Species in the mojavensis Cluster.</title>
        <authorList>
            <person name="Vanderlinde T."/>
            <person name="Dupim E.G."/>
            <person name="Nazario-Yepiz N.O."/>
            <person name="Carvalho A.B."/>
        </authorList>
    </citation>
    <scope>NUCLEOTIDE SEQUENCE [LARGE SCALE GENOMIC DNA]</scope>
    <source>
        <strain evidence="13">Navoj_Jal97</strain>
        <tissue evidence="13">Whole organism</tissue>
    </source>
</reference>
<organism evidence="13 14">
    <name type="scientific">Drosophila navojoa</name>
    <name type="common">Fruit fly</name>
    <dbReference type="NCBI Taxonomy" id="7232"/>
    <lineage>
        <taxon>Eukaryota</taxon>
        <taxon>Metazoa</taxon>
        <taxon>Ecdysozoa</taxon>
        <taxon>Arthropoda</taxon>
        <taxon>Hexapoda</taxon>
        <taxon>Insecta</taxon>
        <taxon>Pterygota</taxon>
        <taxon>Neoptera</taxon>
        <taxon>Endopterygota</taxon>
        <taxon>Diptera</taxon>
        <taxon>Brachycera</taxon>
        <taxon>Muscomorpha</taxon>
        <taxon>Ephydroidea</taxon>
        <taxon>Drosophilidae</taxon>
        <taxon>Drosophila</taxon>
    </lineage>
</organism>
<dbReference type="PANTHER" id="PTHR24276:SF98">
    <property type="entry name" value="FI18310P1-RELATED"/>
    <property type="match status" value="1"/>
</dbReference>